<dbReference type="Proteomes" id="UP000186594">
    <property type="component" value="Unassembled WGS sequence"/>
</dbReference>
<dbReference type="OMA" id="QWGENDA"/>
<reference evidence="10 11" key="1">
    <citation type="submission" date="2016-04" db="EMBL/GenBank/DDBJ databases">
        <title>Evolutionary innovation and constraint leading to complex multicellularity in the Ascomycota.</title>
        <authorList>
            <person name="Cisse O."/>
            <person name="Nguyen A."/>
            <person name="Hewitt D.A."/>
            <person name="Jedd G."/>
            <person name="Stajich J.E."/>
        </authorList>
    </citation>
    <scope>NUCLEOTIDE SEQUENCE [LARGE SCALE GENOMIC DNA]</scope>
    <source>
        <strain evidence="10 11">DAH-3</strain>
    </source>
</reference>
<keyword evidence="4 9" id="KW-0999">Mitochondrion inner membrane</keyword>
<dbReference type="EMBL" id="LXFE01002335">
    <property type="protein sequence ID" value="OLL23061.1"/>
    <property type="molecule type" value="Genomic_DNA"/>
</dbReference>
<keyword evidence="11" id="KW-1185">Reference proteome</keyword>
<dbReference type="STRING" id="1198029.A0A1U7LKL2"/>
<comment type="function">
    <text evidence="9">Accessory subunit of the mitochondrial membrane respiratory chain NADH dehydrogenase (Complex I), that is believed not to be involved in catalysis. Complex I functions in the transfer of electrons from NADH to the respiratory chain. The immediate electron acceptor for the enzyme is believed to be ubiquinone.</text>
</comment>
<protein>
    <recommendedName>
        <fullName evidence="9">NADH dehydrogenase [ubiquinone] iron-sulfur protein 4, mitochondrial</fullName>
    </recommendedName>
</protein>
<evidence type="ECO:0000313" key="10">
    <source>
        <dbReference type="EMBL" id="OLL23061.1"/>
    </source>
</evidence>
<evidence type="ECO:0000256" key="6">
    <source>
        <dbReference type="ARBA" id="ARBA00022982"/>
    </source>
</evidence>
<keyword evidence="2 9" id="KW-0813">Transport</keyword>
<dbReference type="Pfam" id="PF04800">
    <property type="entry name" value="NDUS4"/>
    <property type="match status" value="1"/>
</dbReference>
<dbReference type="OrthoDB" id="3089at2759"/>
<sequence length="136" mass="15453">MAAPSLRCQRLFRGFTAKRSAIRRIITKAQSLDVPLQSVQIHHEPEPRIALAADVFSGAPDELHHRTVRIFKPAKTPMQSGVHATRNWELEFDIPGKNTRWEHPLIGWAASSDYMQGTRLKFNTKDDAIHFAEKQG</sequence>
<keyword evidence="5 9" id="KW-0809">Transit peptide</keyword>
<dbReference type="InterPro" id="IPR038532">
    <property type="entry name" value="NDUFS4-like_sf"/>
</dbReference>
<keyword evidence="10" id="KW-0830">Ubiquinone</keyword>
<dbReference type="AlphaFoldDB" id="A0A1U7LKL2"/>
<comment type="caution">
    <text evidence="10">The sequence shown here is derived from an EMBL/GenBank/DDBJ whole genome shotgun (WGS) entry which is preliminary data.</text>
</comment>
<evidence type="ECO:0000256" key="2">
    <source>
        <dbReference type="ARBA" id="ARBA00022448"/>
    </source>
</evidence>
<proteinExistence type="inferred from homology"/>
<evidence type="ECO:0000256" key="9">
    <source>
        <dbReference type="RuleBase" id="RU367010"/>
    </source>
</evidence>
<evidence type="ECO:0000256" key="5">
    <source>
        <dbReference type="ARBA" id="ARBA00022946"/>
    </source>
</evidence>
<evidence type="ECO:0000256" key="8">
    <source>
        <dbReference type="ARBA" id="ARBA00023136"/>
    </source>
</evidence>
<dbReference type="Gene3D" id="3.30.160.190">
    <property type="entry name" value="atu1810 like domain"/>
    <property type="match status" value="1"/>
</dbReference>
<evidence type="ECO:0000313" key="11">
    <source>
        <dbReference type="Proteomes" id="UP000186594"/>
    </source>
</evidence>
<evidence type="ECO:0000256" key="4">
    <source>
        <dbReference type="ARBA" id="ARBA00022792"/>
    </source>
</evidence>
<dbReference type="GO" id="GO:0022900">
    <property type="term" value="P:electron transport chain"/>
    <property type="evidence" value="ECO:0007669"/>
    <property type="project" value="InterPro"/>
</dbReference>
<keyword evidence="3 9" id="KW-0679">Respiratory chain</keyword>
<name>A0A1U7LKL2_NEOID</name>
<comment type="similarity">
    <text evidence="1 9">Belongs to the complex I NDUFS4 subunit family.</text>
</comment>
<keyword evidence="7 9" id="KW-0496">Mitochondrion</keyword>
<evidence type="ECO:0000256" key="7">
    <source>
        <dbReference type="ARBA" id="ARBA00023128"/>
    </source>
</evidence>
<dbReference type="PANTHER" id="PTHR12219">
    <property type="entry name" value="NADH-UBIQUINONE OXIDOREDUCTASE"/>
    <property type="match status" value="1"/>
</dbReference>
<organism evidence="10 11">
    <name type="scientific">Neolecta irregularis (strain DAH-3)</name>
    <dbReference type="NCBI Taxonomy" id="1198029"/>
    <lineage>
        <taxon>Eukaryota</taxon>
        <taxon>Fungi</taxon>
        <taxon>Dikarya</taxon>
        <taxon>Ascomycota</taxon>
        <taxon>Taphrinomycotina</taxon>
        <taxon>Neolectales</taxon>
        <taxon>Neolectaceae</taxon>
        <taxon>Neolecta</taxon>
    </lineage>
</organism>
<accession>A0A1U7LKL2</accession>
<dbReference type="PANTHER" id="PTHR12219:SF8">
    <property type="entry name" value="NADH DEHYDROGENASE [UBIQUINONE] IRON-SULFUR PROTEIN 4, MITOCHONDRIAL"/>
    <property type="match status" value="1"/>
</dbReference>
<comment type="subcellular location">
    <subcellularLocation>
        <location evidence="9">Mitochondrion inner membrane</location>
        <topology evidence="9">Peripheral membrane protein</topology>
        <orientation evidence="9">Matrix side</orientation>
    </subcellularLocation>
</comment>
<keyword evidence="8 9" id="KW-0472">Membrane</keyword>
<gene>
    <name evidence="10" type="ORF">NEOLI_003279</name>
</gene>
<dbReference type="InterPro" id="IPR006885">
    <property type="entry name" value="NADH_UbQ_FeS_4_mit-like"/>
</dbReference>
<keyword evidence="6 9" id="KW-0249">Electron transport</keyword>
<evidence type="ECO:0000256" key="3">
    <source>
        <dbReference type="ARBA" id="ARBA00022660"/>
    </source>
</evidence>
<evidence type="ECO:0000256" key="1">
    <source>
        <dbReference type="ARBA" id="ARBA00005882"/>
    </source>
</evidence>
<dbReference type="GO" id="GO:0005743">
    <property type="term" value="C:mitochondrial inner membrane"/>
    <property type="evidence" value="ECO:0007669"/>
    <property type="project" value="UniProtKB-SubCell"/>
</dbReference>